<feature type="compositionally biased region" description="Basic and acidic residues" evidence="1">
    <location>
        <begin position="107"/>
        <end position="129"/>
    </location>
</feature>
<dbReference type="PANTHER" id="PTHR35978:SF1">
    <property type="entry name" value="IQ DOMAIN-CONTAINING PROTEIN M"/>
    <property type="match status" value="1"/>
</dbReference>
<feature type="compositionally biased region" description="Polar residues" evidence="1">
    <location>
        <begin position="240"/>
        <end position="250"/>
    </location>
</feature>
<protein>
    <submittedName>
        <fullName evidence="2">Uncharacterized protein</fullName>
    </submittedName>
</protein>
<feature type="region of interest" description="Disordered" evidence="1">
    <location>
        <begin position="91"/>
        <end position="156"/>
    </location>
</feature>
<dbReference type="InterPro" id="IPR000048">
    <property type="entry name" value="IQ_motif_EF-hand-BS"/>
</dbReference>
<feature type="region of interest" description="Disordered" evidence="1">
    <location>
        <begin position="807"/>
        <end position="830"/>
    </location>
</feature>
<feature type="region of interest" description="Disordered" evidence="1">
    <location>
        <begin position="222"/>
        <end position="250"/>
    </location>
</feature>
<keyword evidence="3" id="KW-1185">Reference proteome</keyword>
<dbReference type="EMBL" id="JBJQND010000004">
    <property type="protein sequence ID" value="KAL3879989.1"/>
    <property type="molecule type" value="Genomic_DNA"/>
</dbReference>
<dbReference type="PANTHER" id="PTHR35978">
    <property type="entry name" value="IQ DOMAIN-CONTAINING PROTEIN M"/>
    <property type="match status" value="1"/>
</dbReference>
<dbReference type="CDD" id="cd23767">
    <property type="entry name" value="IQCD"/>
    <property type="match status" value="1"/>
</dbReference>
<feature type="compositionally biased region" description="Polar residues" evidence="1">
    <location>
        <begin position="91"/>
        <end position="106"/>
    </location>
</feature>
<name>A0ABD3X177_SINWO</name>
<evidence type="ECO:0000313" key="3">
    <source>
        <dbReference type="Proteomes" id="UP001634394"/>
    </source>
</evidence>
<feature type="region of interest" description="Disordered" evidence="1">
    <location>
        <begin position="606"/>
        <end position="653"/>
    </location>
</feature>
<feature type="region of interest" description="Disordered" evidence="1">
    <location>
        <begin position="1511"/>
        <end position="1564"/>
    </location>
</feature>
<feature type="compositionally biased region" description="Polar residues" evidence="1">
    <location>
        <begin position="966"/>
        <end position="977"/>
    </location>
</feature>
<evidence type="ECO:0000256" key="1">
    <source>
        <dbReference type="SAM" id="MobiDB-lite"/>
    </source>
</evidence>
<gene>
    <name evidence="2" type="ORF">ACJMK2_032261</name>
</gene>
<reference evidence="2 3" key="1">
    <citation type="submission" date="2024-11" db="EMBL/GenBank/DDBJ databases">
        <title>Chromosome-level genome assembly of the freshwater bivalve Anodonta woodiana.</title>
        <authorList>
            <person name="Chen X."/>
        </authorList>
    </citation>
    <scope>NUCLEOTIDE SEQUENCE [LARGE SCALE GENOMIC DNA]</scope>
    <source>
        <strain evidence="2">MN2024</strain>
        <tissue evidence="2">Gills</tissue>
    </source>
</reference>
<dbReference type="Proteomes" id="UP001634394">
    <property type="component" value="Unassembled WGS sequence"/>
</dbReference>
<feature type="compositionally biased region" description="Low complexity" evidence="1">
    <location>
        <begin position="1552"/>
        <end position="1564"/>
    </location>
</feature>
<feature type="region of interest" description="Disordered" evidence="1">
    <location>
        <begin position="269"/>
        <end position="332"/>
    </location>
</feature>
<accession>A0ABD3X177</accession>
<feature type="region of interest" description="Disordered" evidence="1">
    <location>
        <begin position="966"/>
        <end position="992"/>
    </location>
</feature>
<dbReference type="SMART" id="SM00015">
    <property type="entry name" value="IQ"/>
    <property type="match status" value="3"/>
</dbReference>
<dbReference type="PROSITE" id="PS50096">
    <property type="entry name" value="IQ"/>
    <property type="match status" value="3"/>
</dbReference>
<dbReference type="Gene3D" id="1.20.5.190">
    <property type="match status" value="2"/>
</dbReference>
<feature type="compositionally biased region" description="Polar residues" evidence="1">
    <location>
        <begin position="633"/>
        <end position="649"/>
    </location>
</feature>
<organism evidence="2 3">
    <name type="scientific">Sinanodonta woodiana</name>
    <name type="common">Chinese pond mussel</name>
    <name type="synonym">Anodonta woodiana</name>
    <dbReference type="NCBI Taxonomy" id="1069815"/>
    <lineage>
        <taxon>Eukaryota</taxon>
        <taxon>Metazoa</taxon>
        <taxon>Spiralia</taxon>
        <taxon>Lophotrochozoa</taxon>
        <taxon>Mollusca</taxon>
        <taxon>Bivalvia</taxon>
        <taxon>Autobranchia</taxon>
        <taxon>Heteroconchia</taxon>
        <taxon>Palaeoheterodonta</taxon>
        <taxon>Unionida</taxon>
        <taxon>Unionoidea</taxon>
        <taxon>Unionidae</taxon>
        <taxon>Unioninae</taxon>
        <taxon>Sinanodonta</taxon>
    </lineage>
</organism>
<sequence>MTVDCASEYENLQCLTTEEQAERDTKFYNILIKMLCEVKSQQAQKQREYLKKVYAWYQANKHTLRTGPRFGKENQKLEAKQVLKGTLVSARSTLSSASRPNSSPGKQKSDKTRSHKDDSSFQKFVKDRSGLPVKAGPTDKPPWEDSPSPLLDGEVTVGTSVPHTGRFSVGGNDFLTNRFLSDISTDRFTWNDSVSERWPFTELQTPSIANWEGSDLELQKGSAVSSLGDDEEFDAGVQPSVPNSSPQDEVNQSKYVISKDEANQSKYVIGQDGSDPIRSNPSYTEEAEQFDATGTEIGSDIMDLSDIRRKLSRPRTPSASLRGGISEDQSSSVPLGLQKKMIHSIASLVNPHARLAEMEAHREEEEYRRQLEAFSPPRKVTSPTRQSATTLRSGYDGKAPVMRLVNVSSPRVDNLQQWRNFVHDYAYGQDILSKLNFVGRSGTALDVRYTAHEQGECPEKYTQQIVSLYSAYNKENQGRDGPTSGSQHFLEECNFNNQSLEDFYRSTEDYGSQAMVPIFHSKSAKRAQTAQTKERVKSASLKERAQSAKFQKTEPLGRQFLFNSDEEEEKRRKEEALTPKTELKLDTVVGLIDTVTDGMTMFKEKLAPAPQPGFRQPSSTSVPRRPLSRPVTAHSQRATSPVQRANTPINDHPEAVPKEIFIGTSAEAEDAHAKKATMPIRPQSATVSQAVDWRGKITPDSVRYKWTKTRFGGHTYVKNLKPSLRTAGATTVGRRPKTAPVDYKQKWKTEKSLDSKQVQFPELILKEPVVKVSESDKNQRIPQAATNTVTEVDQKAVDDMLVINQLAETSDRETEENTEGEVTAKNDDAESLIKESKQEELSVSQELPVSQKQALEEAKAEPDLRTPVQIISEQIKDGVYIEVTAIAAEGRPPTPPSERLKPLQTLSKSEEWHFMPDAESQKVDTEKYMKDSCDSKDDKTAKVVSSLKEARWAKSIVRPDAYFQSEMTGEGTPSTVGRSAGRMPGGVQSHSGQVLRMTRRQNEIFKKAPPVRTPPSIPSPHNLFGGRSPRQGQAYNSELEHHARKVKSPRHFMEHVTELRKDGCRSAPPGSLADQEELTASLTVFKIHAPGRVHTAPASAAGLDDNVHGSHLHPWHEEAEDNAMDASDTSTRKVTNVNEKGRTYPGIAPSNYQSIAYIGRPIAQVNQIPDPDDEADLVSKQREAKAAVDIQRIFRGFVARNIYRNLQKEEREKMEDARKAAIEIQRRYRGHLIRKAKISKRPPLNPDMLEWAKNYKEIHTENAKKREEKMENLAQEMATNHQMASVKLSVIGPHVEIYDIYHPKQIGPTKREMYQAAVTIQKHIRGFLIRNRFEKLKRKATWSGSTWAKITTEYKQMLIRVQRWHGVERPKTPFTLNEMAEFMDLRRRYESVFEKRAFSSELEFIDVEHFFHECDLYPSKAEIDEAIDVVFRGQSVKKTRGLHKKDVLNLVFYIYVPKATGLINTRQSTWMNPIIDGVEAKKLIGSEFVEDAPLSKCADLVINSLRERREKEHARKLHEEEEEEKQAEEARKSRMSKRSSNLTNDDEKSTKSDSSSISGKKSKS</sequence>
<dbReference type="Pfam" id="PF00612">
    <property type="entry name" value="IQ"/>
    <property type="match status" value="3"/>
</dbReference>
<proteinExistence type="predicted"/>
<comment type="caution">
    <text evidence="2">The sequence shown here is derived from an EMBL/GenBank/DDBJ whole genome shotgun (WGS) entry which is preliminary data.</text>
</comment>
<evidence type="ECO:0000313" key="2">
    <source>
        <dbReference type="EMBL" id="KAL3879989.1"/>
    </source>
</evidence>